<feature type="compositionally biased region" description="Basic and acidic residues" evidence="1">
    <location>
        <begin position="179"/>
        <end position="193"/>
    </location>
</feature>
<proteinExistence type="predicted"/>
<feature type="region of interest" description="Disordered" evidence="1">
    <location>
        <begin position="1053"/>
        <end position="1079"/>
    </location>
</feature>
<gene>
    <name evidence="3" type="ORF">E3N88_24983</name>
</gene>
<organism evidence="3 4">
    <name type="scientific">Mikania micrantha</name>
    <name type="common">bitter vine</name>
    <dbReference type="NCBI Taxonomy" id="192012"/>
    <lineage>
        <taxon>Eukaryota</taxon>
        <taxon>Viridiplantae</taxon>
        <taxon>Streptophyta</taxon>
        <taxon>Embryophyta</taxon>
        <taxon>Tracheophyta</taxon>
        <taxon>Spermatophyta</taxon>
        <taxon>Magnoliopsida</taxon>
        <taxon>eudicotyledons</taxon>
        <taxon>Gunneridae</taxon>
        <taxon>Pentapetalae</taxon>
        <taxon>asterids</taxon>
        <taxon>campanulids</taxon>
        <taxon>Asterales</taxon>
        <taxon>Asteraceae</taxon>
        <taxon>Asteroideae</taxon>
        <taxon>Heliantheae alliance</taxon>
        <taxon>Eupatorieae</taxon>
        <taxon>Mikania</taxon>
    </lineage>
</organism>
<dbReference type="PANTHER" id="PTHR47073">
    <property type="entry name" value="PROTEIN ANTI-SILENCING 1"/>
    <property type="match status" value="1"/>
</dbReference>
<dbReference type="AlphaFoldDB" id="A0A5N6N3F7"/>
<dbReference type="GO" id="GO:0003682">
    <property type="term" value="F:chromatin binding"/>
    <property type="evidence" value="ECO:0007669"/>
    <property type="project" value="InterPro"/>
</dbReference>
<dbReference type="PANTHER" id="PTHR47073:SF2">
    <property type="entry name" value="PROTEIN ANTI-SILENCING 1"/>
    <property type="match status" value="1"/>
</dbReference>
<comment type="caution">
    <text evidence="3">The sequence shown here is derived from an EMBL/GenBank/DDBJ whole genome shotgun (WGS) entry which is preliminary data.</text>
</comment>
<evidence type="ECO:0000259" key="2">
    <source>
        <dbReference type="PROSITE" id="PS51038"/>
    </source>
</evidence>
<dbReference type="InterPro" id="IPR043151">
    <property type="entry name" value="BAH_sf"/>
</dbReference>
<feature type="region of interest" description="Disordered" evidence="1">
    <location>
        <begin position="684"/>
        <end position="742"/>
    </location>
</feature>
<feature type="compositionally biased region" description="Polar residues" evidence="1">
    <location>
        <begin position="1063"/>
        <end position="1073"/>
    </location>
</feature>
<dbReference type="Gene3D" id="2.30.30.490">
    <property type="match status" value="1"/>
</dbReference>
<dbReference type="Pfam" id="PF01426">
    <property type="entry name" value="BAH"/>
    <property type="match status" value="1"/>
</dbReference>
<feature type="compositionally biased region" description="Polar residues" evidence="1">
    <location>
        <begin position="122"/>
        <end position="140"/>
    </location>
</feature>
<feature type="domain" description="BAH" evidence="2">
    <location>
        <begin position="427"/>
        <end position="552"/>
    </location>
</feature>
<protein>
    <recommendedName>
        <fullName evidence="2">BAH domain-containing protein</fullName>
    </recommendedName>
</protein>
<dbReference type="GO" id="GO:0003723">
    <property type="term" value="F:RNA binding"/>
    <property type="evidence" value="ECO:0007669"/>
    <property type="project" value="TreeGrafter"/>
</dbReference>
<feature type="region of interest" description="Disordered" evidence="1">
    <location>
        <begin position="118"/>
        <end position="195"/>
    </location>
</feature>
<evidence type="ECO:0000313" key="3">
    <source>
        <dbReference type="EMBL" id="KAD4384815.1"/>
    </source>
</evidence>
<evidence type="ECO:0000313" key="4">
    <source>
        <dbReference type="Proteomes" id="UP000326396"/>
    </source>
</evidence>
<dbReference type="SMART" id="SM00439">
    <property type="entry name" value="BAH"/>
    <property type="match status" value="1"/>
</dbReference>
<dbReference type="EMBL" id="SZYD01000013">
    <property type="protein sequence ID" value="KAD4384815.1"/>
    <property type="molecule type" value="Genomic_DNA"/>
</dbReference>
<keyword evidence="4" id="KW-1185">Reference proteome</keyword>
<feature type="region of interest" description="Disordered" evidence="1">
    <location>
        <begin position="38"/>
        <end position="73"/>
    </location>
</feature>
<dbReference type="Proteomes" id="UP000326396">
    <property type="component" value="Linkage Group LG3"/>
</dbReference>
<feature type="compositionally biased region" description="Basic and acidic residues" evidence="1">
    <location>
        <begin position="832"/>
        <end position="844"/>
    </location>
</feature>
<dbReference type="CDD" id="cd09272">
    <property type="entry name" value="RNase_HI_RT_Ty1"/>
    <property type="match status" value="1"/>
</dbReference>
<sequence>MSRAPTILRSKSLHTIENSFRNPHFSGFYPSFLSSPVIPPRRSHRRSSSLRRSSPCRRSDVPSPSAIIPAGSRLLPQSFPPSAYQNYPIQIGLIANDKNRVLVQKGKDEVEFTFQVPEESASHNQNSRPTSPDNHNSPDQNVEDYDEGRSHLDYSSPETRVKGRGPILPGSPIISNNSDPEHALEETHDDTPDAKGSITRHKAWLVAKGYIQQYGVDYEEVFGPVARLETLILGLEECNPTKFPVEPELKLAKVDGSDSYYQRKGGENLLGYSDNSYSVDHDDGKGTTGVILYFNGRPVTWLSQKQPTVVLSSCEAEFMAAPSAACQAIWLRGLIAEITGKEEEQVLIGYDFWPAFAKKVNTEQQLTTITNGLVLLTSIINFVELWVLCMEKVNEDGSLDFKWLKKKGVGGKNKEVQFYESFIYDGVEYMLYDCVYMYKEGLPQPYIGKLTKIWERVDKSKKVKVHWFFRPEEISKWLGETKTLENEIFFASGGGHGLANVNPLEAIAGPCNVVCISKDCRNPQLSDEELKEAEFLFYRTFDVQSCTILDKMDDKVGELEINYIFNRKKGEKNIPFHGTIDIKDENPNTINASETQKIITEIIPNILKEDPKGDPQDNGIPNLLKRNMESDMSNDQPSKKIKSVDKCVESGVVRGSEKMTDMLSVKSKVDKDEMKVSIVPVEKVENRKRDKTPTGFDKLHDQTLKKVKSDDKKTTEEKPIQLKAAQDYEKSKVDRKSKQEVKLPADSNTLKTSGISVTNENEKNGKISGKVTDDLEGKKLKKTKEDASFKVPDSKKICINTNEKKLVANSALSTEKVKSGILDSHGNTNNMEVEKKESGEKKNELSMNKSFKLSALSTDKDKKNKYDVFVVTQRPNAERSSWFGQLPWEDRLKSAYYHETAILLHNLKPDFTSGEVEDIIWHAFKENCDAKILPRTAVSSPHYVQALIVLKTKEAAQRILTKLDEECLMILNGRPLVGTPCPSILTKKDYSFFGHLAIDKARFQNQREDEAVFTSHFSQPNTIEYDMAMEWRVQQLRSEKCWAKLHKNKEIRQEQVAERSRPASITSKLQEIQSEMDCN</sequence>
<dbReference type="FunFam" id="2.30.30.490:FF:000017">
    <property type="entry name" value="Bromo-adjacent homology (BAH) domain-containing protein"/>
    <property type="match status" value="1"/>
</dbReference>
<dbReference type="PROSITE" id="PS51038">
    <property type="entry name" value="BAH"/>
    <property type="match status" value="1"/>
</dbReference>
<name>A0A5N6N3F7_9ASTR</name>
<feature type="region of interest" description="Disordered" evidence="1">
    <location>
        <begin position="821"/>
        <end position="844"/>
    </location>
</feature>
<reference evidence="3 4" key="1">
    <citation type="submission" date="2019-05" db="EMBL/GenBank/DDBJ databases">
        <title>Mikania micrantha, genome provides insights into the molecular mechanism of rapid growth.</title>
        <authorList>
            <person name="Liu B."/>
        </authorList>
    </citation>
    <scope>NUCLEOTIDE SEQUENCE [LARGE SCALE GENOMIC DNA]</scope>
    <source>
        <strain evidence="3">NLD-2019</strain>
        <tissue evidence="3">Leaf</tissue>
    </source>
</reference>
<evidence type="ECO:0000256" key="1">
    <source>
        <dbReference type="SAM" id="MobiDB-lite"/>
    </source>
</evidence>
<dbReference type="OrthoDB" id="1896853at2759"/>
<dbReference type="InterPro" id="IPR001025">
    <property type="entry name" value="BAH_dom"/>
</dbReference>
<accession>A0A5N6N3F7</accession>